<dbReference type="PROSITE" id="PS00211">
    <property type="entry name" value="ABC_TRANSPORTER_1"/>
    <property type="match status" value="1"/>
</dbReference>
<dbReference type="PANTHER" id="PTHR43514">
    <property type="entry name" value="ABC TRANSPORTER I FAMILY MEMBER 10"/>
    <property type="match status" value="1"/>
</dbReference>
<dbReference type="InterPro" id="IPR027417">
    <property type="entry name" value="P-loop_NTPase"/>
</dbReference>
<keyword evidence="13" id="KW-1185">Reference proteome</keyword>
<proteinExistence type="predicted"/>
<dbReference type="Pfam" id="PF03459">
    <property type="entry name" value="TOBE"/>
    <property type="match status" value="1"/>
</dbReference>
<keyword evidence="12" id="KW-0378">Hydrolase</keyword>
<dbReference type="GO" id="GO:0140359">
    <property type="term" value="F:ABC-type transporter activity"/>
    <property type="evidence" value="ECO:0007669"/>
    <property type="project" value="InterPro"/>
</dbReference>
<evidence type="ECO:0000259" key="10">
    <source>
        <dbReference type="PROSITE" id="PS50893"/>
    </source>
</evidence>
<evidence type="ECO:0000313" key="13">
    <source>
        <dbReference type="Proteomes" id="UP000199600"/>
    </source>
</evidence>
<dbReference type="AlphaFoldDB" id="A0A1A8XHF4"/>
<evidence type="ECO:0000256" key="5">
    <source>
        <dbReference type="ARBA" id="ARBA00022741"/>
    </source>
</evidence>
<keyword evidence="2" id="KW-1003">Cell membrane</keyword>
<dbReference type="InterPro" id="IPR003439">
    <property type="entry name" value="ABC_transporter-like_ATP-bd"/>
</dbReference>
<dbReference type="RefSeq" id="WP_186409870.1">
    <property type="nucleotide sequence ID" value="NZ_FLQY01000038.1"/>
</dbReference>
<evidence type="ECO:0000256" key="7">
    <source>
        <dbReference type="ARBA" id="ARBA00022967"/>
    </source>
</evidence>
<evidence type="ECO:0000313" key="12">
    <source>
        <dbReference type="EMBL" id="SBT04614.1"/>
    </source>
</evidence>
<dbReference type="InterPro" id="IPR017871">
    <property type="entry name" value="ABC_transporter-like_CS"/>
</dbReference>
<dbReference type="Gene3D" id="3.40.50.300">
    <property type="entry name" value="P-loop containing nucleotide triphosphate hydrolases"/>
    <property type="match status" value="1"/>
</dbReference>
<keyword evidence="7" id="KW-1278">Translocase</keyword>
<organism evidence="12 13">
    <name type="scientific">Candidatus Propionivibrio aalborgensis</name>
    <dbReference type="NCBI Taxonomy" id="1860101"/>
    <lineage>
        <taxon>Bacteria</taxon>
        <taxon>Pseudomonadati</taxon>
        <taxon>Pseudomonadota</taxon>
        <taxon>Betaproteobacteria</taxon>
        <taxon>Rhodocyclales</taxon>
        <taxon>Rhodocyclaceae</taxon>
        <taxon>Propionivibrio</taxon>
    </lineage>
</organism>
<keyword evidence="5" id="KW-0547">Nucleotide-binding</keyword>
<gene>
    <name evidence="12" type="primary">modC</name>
    <name evidence="12" type="ORF">PROAA_1320009</name>
</gene>
<evidence type="ECO:0000256" key="6">
    <source>
        <dbReference type="ARBA" id="ARBA00022840"/>
    </source>
</evidence>
<dbReference type="Pfam" id="PF00005">
    <property type="entry name" value="ABC_tran"/>
    <property type="match status" value="1"/>
</dbReference>
<dbReference type="InterPro" id="IPR008995">
    <property type="entry name" value="Mo/tungstate-bd_C_term_dom"/>
</dbReference>
<evidence type="ECO:0000256" key="4">
    <source>
        <dbReference type="ARBA" id="ARBA00022519"/>
    </source>
</evidence>
<dbReference type="PROSITE" id="PS51866">
    <property type="entry name" value="MOP"/>
    <property type="match status" value="1"/>
</dbReference>
<evidence type="ECO:0000256" key="8">
    <source>
        <dbReference type="ARBA" id="ARBA00023136"/>
    </source>
</evidence>
<dbReference type="GO" id="GO:0005524">
    <property type="term" value="F:ATP binding"/>
    <property type="evidence" value="ECO:0007669"/>
    <property type="project" value="UniProtKB-KW"/>
</dbReference>
<dbReference type="GO" id="GO:0016887">
    <property type="term" value="F:ATP hydrolysis activity"/>
    <property type="evidence" value="ECO:0007669"/>
    <property type="project" value="InterPro"/>
</dbReference>
<evidence type="ECO:0000259" key="11">
    <source>
        <dbReference type="PROSITE" id="PS51866"/>
    </source>
</evidence>
<keyword evidence="1" id="KW-0813">Transport</keyword>
<reference evidence="12 13" key="1">
    <citation type="submission" date="2016-06" db="EMBL/GenBank/DDBJ databases">
        <authorList>
            <person name="Kjaerup R.B."/>
            <person name="Dalgaard T.S."/>
            <person name="Juul-Madsen H.R."/>
        </authorList>
    </citation>
    <scope>NUCLEOTIDE SEQUENCE [LARGE SCALE GENOMIC DNA]</scope>
    <source>
        <strain evidence="12">2</strain>
    </source>
</reference>
<keyword evidence="6 12" id="KW-0067">ATP-binding</keyword>
<sequence>MKHANKVKEANKADKKIRARFCVERGTFKLDVDVCLPGYDVSALFGHSGSGKTTCLRAMAGLERAPGGYFAIGDDVWQDEAKNRFVPPHQRELGMVFQDASLFSHLSVRGNMEFGQKRVQRRALGGEHRFVLPEVAELLGITHLLDRSTDQLSGGERQRVTIARALLSSPKILLMDEPLAALDMKRKLEILPYLERLREELSMPIVYVSHAPDEVARLADHLVLLEQGHVVASGPLNQVLSRIDLPDAFADDAGVVIKGYVAGHEADDLTRLEFSGGRIYISRRPEPVGTVLRCRVHARDVSLALKPQQHTSILNSVSARVVDLAQTNTPGHVLVRLDVADDPLLARITRRSAEKLDIRPGLTLTAQIKSVALLG</sequence>
<feature type="domain" description="Mop" evidence="11">
    <location>
        <begin position="310"/>
        <end position="375"/>
    </location>
</feature>
<feature type="domain" description="ABC transporter" evidence="10">
    <location>
        <begin position="5"/>
        <end position="252"/>
    </location>
</feature>
<dbReference type="SMART" id="SM00382">
    <property type="entry name" value="AAA"/>
    <property type="match status" value="1"/>
</dbReference>
<dbReference type="GO" id="GO:0015098">
    <property type="term" value="F:molybdate ion transmembrane transporter activity"/>
    <property type="evidence" value="ECO:0007669"/>
    <property type="project" value="InterPro"/>
</dbReference>
<dbReference type="InterPro" id="IPR004606">
    <property type="entry name" value="Mop_domain"/>
</dbReference>
<dbReference type="Gene3D" id="2.40.50.100">
    <property type="match status" value="1"/>
</dbReference>
<dbReference type="SUPFAM" id="SSF50331">
    <property type="entry name" value="MOP-like"/>
    <property type="match status" value="1"/>
</dbReference>
<name>A0A1A8XHF4_9RHOO</name>
<dbReference type="InterPro" id="IPR011868">
    <property type="entry name" value="ModC_ABC_ATP-bd"/>
</dbReference>
<evidence type="ECO:0000256" key="2">
    <source>
        <dbReference type="ARBA" id="ARBA00022475"/>
    </source>
</evidence>
<accession>A0A1A8XHF4</accession>
<keyword evidence="3 9" id="KW-0500">Molybdenum</keyword>
<dbReference type="EMBL" id="FLQY01000038">
    <property type="protein sequence ID" value="SBT04614.1"/>
    <property type="molecule type" value="Genomic_DNA"/>
</dbReference>
<evidence type="ECO:0000256" key="1">
    <source>
        <dbReference type="ARBA" id="ARBA00022448"/>
    </source>
</evidence>
<dbReference type="InterPro" id="IPR050334">
    <property type="entry name" value="Molybdenum_import_ModC"/>
</dbReference>
<keyword evidence="4" id="KW-0997">Cell inner membrane</keyword>
<protein>
    <submittedName>
        <fullName evidence="12">Molybdate transporter subunit ATP-binding component of ABC superfamily</fullName>
        <ecNumber evidence="12">3.6.3.29</ecNumber>
    </submittedName>
</protein>
<dbReference type="GO" id="GO:0016020">
    <property type="term" value="C:membrane"/>
    <property type="evidence" value="ECO:0007669"/>
    <property type="project" value="InterPro"/>
</dbReference>
<dbReference type="NCBIfam" id="TIGR02142">
    <property type="entry name" value="modC_ABC"/>
    <property type="match status" value="1"/>
</dbReference>
<evidence type="ECO:0000256" key="9">
    <source>
        <dbReference type="PROSITE-ProRule" id="PRU01213"/>
    </source>
</evidence>
<dbReference type="SUPFAM" id="SSF52540">
    <property type="entry name" value="P-loop containing nucleoside triphosphate hydrolases"/>
    <property type="match status" value="1"/>
</dbReference>
<dbReference type="PROSITE" id="PS50893">
    <property type="entry name" value="ABC_TRANSPORTER_2"/>
    <property type="match status" value="1"/>
</dbReference>
<dbReference type="PANTHER" id="PTHR43514:SF10">
    <property type="entry name" value="MOLYBDENUM IMPORT ATP-BINDING PROTEIN MODC 2"/>
    <property type="match status" value="1"/>
</dbReference>
<dbReference type="InterPro" id="IPR005116">
    <property type="entry name" value="Transp-assoc_OB_typ1"/>
</dbReference>
<keyword evidence="8" id="KW-0472">Membrane</keyword>
<evidence type="ECO:0000256" key="3">
    <source>
        <dbReference type="ARBA" id="ARBA00022505"/>
    </source>
</evidence>
<dbReference type="Proteomes" id="UP000199600">
    <property type="component" value="Unassembled WGS sequence"/>
</dbReference>
<dbReference type="InterPro" id="IPR003593">
    <property type="entry name" value="AAA+_ATPase"/>
</dbReference>
<dbReference type="EC" id="3.6.3.29" evidence="12"/>